<evidence type="ECO:0000256" key="2">
    <source>
        <dbReference type="SAM" id="SignalP"/>
    </source>
</evidence>
<feature type="chain" id="PRO_5047223136" evidence="2">
    <location>
        <begin position="24"/>
        <end position="1105"/>
    </location>
</feature>
<evidence type="ECO:0000256" key="1">
    <source>
        <dbReference type="ARBA" id="ARBA00022729"/>
    </source>
</evidence>
<evidence type="ECO:0000313" key="3">
    <source>
        <dbReference type="EMBL" id="MEY8764955.1"/>
    </source>
</evidence>
<feature type="signal peptide" evidence="2">
    <location>
        <begin position="1"/>
        <end position="23"/>
    </location>
</feature>
<evidence type="ECO:0000313" key="4">
    <source>
        <dbReference type="Proteomes" id="UP001565220"/>
    </source>
</evidence>
<dbReference type="Proteomes" id="UP001565220">
    <property type="component" value="Unassembled WGS sequence"/>
</dbReference>
<gene>
    <name evidence="3" type="ORF">AB8S09_15135</name>
</gene>
<name>A0ABV4E1D3_9CLOT</name>
<dbReference type="Gene3D" id="3.40.50.12090">
    <property type="match status" value="2"/>
</dbReference>
<dbReference type="InterPro" id="IPR007253">
    <property type="entry name" value="Cell_wall-bd_2"/>
</dbReference>
<dbReference type="PANTHER" id="PTHR30032">
    <property type="entry name" value="N-ACETYLMURAMOYL-L-ALANINE AMIDASE-RELATED"/>
    <property type="match status" value="1"/>
</dbReference>
<keyword evidence="4" id="KW-1185">Reference proteome</keyword>
<protein>
    <submittedName>
        <fullName evidence="3">Cell wall-binding repeat-containing protein</fullName>
    </submittedName>
</protein>
<accession>A0ABV4E1D3</accession>
<dbReference type="RefSeq" id="WP_369869461.1">
    <property type="nucleotide sequence ID" value="NZ_JBGFFE010000036.1"/>
</dbReference>
<dbReference type="EMBL" id="JBGFFE010000036">
    <property type="protein sequence ID" value="MEY8764955.1"/>
    <property type="molecule type" value="Genomic_DNA"/>
</dbReference>
<dbReference type="InterPro" id="IPR014755">
    <property type="entry name" value="Cu-Rt/internalin_Ig-like"/>
</dbReference>
<dbReference type="InterPro" id="IPR051922">
    <property type="entry name" value="Bact_Sporulation_Assoc"/>
</dbReference>
<reference evidence="3 4" key="1">
    <citation type="submission" date="2024-08" db="EMBL/GenBank/DDBJ databases">
        <title>Clostridium lapicellarii sp. nov., and Clostridium renhuaiense sp. nov., two species isolated from the mud in a fermentation cellar used for producing sauce-flavour Chinese liquors.</title>
        <authorList>
            <person name="Yang F."/>
            <person name="Wang H."/>
            <person name="Chen L.Q."/>
            <person name="Zhou N."/>
            <person name="Lu J.J."/>
            <person name="Pu X.X."/>
            <person name="Wan B."/>
            <person name="Wang L."/>
            <person name="Liu S.J."/>
        </authorList>
    </citation>
    <scope>NUCLEOTIDE SEQUENCE [LARGE SCALE GENOMIC DNA]</scope>
    <source>
        <strain evidence="3 4">MT-113</strain>
    </source>
</reference>
<dbReference type="Pfam" id="PF04122">
    <property type="entry name" value="CW_binding_2"/>
    <property type="match status" value="3"/>
</dbReference>
<keyword evidence="1 2" id="KW-0732">Signal</keyword>
<organism evidence="3 4">
    <name type="scientific">Clostridium lapidicellarium</name>
    <dbReference type="NCBI Taxonomy" id="3240931"/>
    <lineage>
        <taxon>Bacteria</taxon>
        <taxon>Bacillati</taxon>
        <taxon>Bacillota</taxon>
        <taxon>Clostridia</taxon>
        <taxon>Eubacteriales</taxon>
        <taxon>Clostridiaceae</taxon>
        <taxon>Clostridium</taxon>
    </lineage>
</organism>
<sequence>MNRNIIKVIGGTAVFSLIISAAAPVVTVKASENEFSQLGGADVYETAVAVSGSNWTSSDNVILVSSDGYADSISAAVLSKKLNVPILLTGSSELSSVTSDEISRLNVKNIYIIGGEGVISNGIRSGLKSKGYNLIELSGKNRYDTNTAVAKKLVELGMDPSSVMMTGGEGFSDALSAAPVASAKDEILLLGGNNINSMASVVDFVKDNESKVTVIGTNNLINDSTYKTLGAVQRINGGKDRFETNLNILKAFSDVLKSERIYVANASGDRYADSLIAASIAGINSSPLVLISGEGESQTESALDYIKSKSASDTALNVISENGVISDSTISDIKNAAQGVVNDSNTVKSVATVGLNQVKVTFNTVVDENSAERAANYEIDGSSLGSEAKTQASAYRQDDGRSVVITFRNPFKQGEKVTFGVKNSVATEDSNDNIDKYEKDVVFQESGYPSLQSVTAVGGNKLQVRFSEPIRMKESDYSSMKINRKSILNYGLDKSYTEMKNQSGDWADGVDFYFNSPLPIGDNTFSISAGTSGSKFDNGANIPIQDQSKSFTVQSVSGRPQVQSVTSNNSGVLYVHFDRAMDKQTALEPSNYKINDTTVNVDSSYVTFDSGSGDKTVKIQKVASMFKQGVNSVTVDDDVEDTFGNSVSKTTSTLYYGNDTEKPTVSSANILNENTIRVKFSKDVLRSYATNKGNYRVTDSSGTDISYKIDEVNTVTVDGNNNRTFDIKFDEDTLRDSSYTLYVENIIDTQAKPNLMEPYSTVISGTDDEQVKVTQIVRRFDNSHAVAIFFNKTMDDASISNPSNYVFEDGTGEIRDIPGSAIVTPAYDDKSVTVEFSSKYTIGSGSTASSVIRVGVRDVVDKDGNRIQRGSYVGNIDMESSNGPKLIPDTARMTFVGSDINVKISLSESLDIMDLNDFRVDGYKPDAGNTNGNDVILIYKSGVDDNEKIDAIRECGESTNVSVVSTNSLDSAGRNIRTGSTKVYIPPMTKSDNFSVLDSSSGSDTIKIAFNQDIDDDIQNYYSDDFVFVNQSADKKITPSSVSIDEKYVVYKFAASSFDKGDTIKIFANDDAAKINIRSEKHNDSGYTTYSPIREDLVGYIITAK</sequence>
<dbReference type="Gene3D" id="2.60.40.1220">
    <property type="match status" value="4"/>
</dbReference>
<dbReference type="PANTHER" id="PTHR30032:SF8">
    <property type="entry name" value="GERMINATION-SPECIFIC N-ACETYLMURAMOYL-L-ALANINE AMIDASE"/>
    <property type="match status" value="1"/>
</dbReference>
<comment type="caution">
    <text evidence="3">The sequence shown here is derived from an EMBL/GenBank/DDBJ whole genome shotgun (WGS) entry which is preliminary data.</text>
</comment>
<proteinExistence type="predicted"/>